<feature type="compositionally biased region" description="Basic and acidic residues" evidence="1">
    <location>
        <begin position="464"/>
        <end position="481"/>
    </location>
</feature>
<dbReference type="GO" id="GO:0005634">
    <property type="term" value="C:nucleus"/>
    <property type="evidence" value="ECO:0007669"/>
    <property type="project" value="TreeGrafter"/>
</dbReference>
<evidence type="ECO:0000313" key="3">
    <source>
        <dbReference type="EMBL" id="KAK4039578.1"/>
    </source>
</evidence>
<feature type="compositionally biased region" description="Low complexity" evidence="1">
    <location>
        <begin position="853"/>
        <end position="868"/>
    </location>
</feature>
<feature type="region of interest" description="Disordered" evidence="1">
    <location>
        <begin position="767"/>
        <end position="962"/>
    </location>
</feature>
<dbReference type="PANTHER" id="PTHR28535:SF1">
    <property type="entry name" value="PROTEIN ZGRF1"/>
    <property type="match status" value="1"/>
</dbReference>
<proteinExistence type="predicted"/>
<feature type="compositionally biased region" description="Basic and acidic residues" evidence="1">
    <location>
        <begin position="252"/>
        <end position="267"/>
    </location>
</feature>
<feature type="compositionally biased region" description="Polar residues" evidence="1">
    <location>
        <begin position="330"/>
        <end position="344"/>
    </location>
</feature>
<dbReference type="EMBL" id="MU854397">
    <property type="protein sequence ID" value="KAK4039578.1"/>
    <property type="molecule type" value="Genomic_DNA"/>
</dbReference>
<dbReference type="Pfam" id="PF10382">
    <property type="entry name" value="ZGRF1-like_N"/>
    <property type="match status" value="1"/>
</dbReference>
<reference evidence="4" key="1">
    <citation type="journal article" date="2023" name="Mol. Phylogenet. Evol.">
        <title>Genome-scale phylogeny and comparative genomics of the fungal order Sordariales.</title>
        <authorList>
            <person name="Hensen N."/>
            <person name="Bonometti L."/>
            <person name="Westerberg I."/>
            <person name="Brannstrom I.O."/>
            <person name="Guillou S."/>
            <person name="Cros-Aarteil S."/>
            <person name="Calhoun S."/>
            <person name="Haridas S."/>
            <person name="Kuo A."/>
            <person name="Mondo S."/>
            <person name="Pangilinan J."/>
            <person name="Riley R."/>
            <person name="LaButti K."/>
            <person name="Andreopoulos B."/>
            <person name="Lipzen A."/>
            <person name="Chen C."/>
            <person name="Yan M."/>
            <person name="Daum C."/>
            <person name="Ng V."/>
            <person name="Clum A."/>
            <person name="Steindorff A."/>
            <person name="Ohm R.A."/>
            <person name="Martin F."/>
            <person name="Silar P."/>
            <person name="Natvig D.O."/>
            <person name="Lalanne C."/>
            <person name="Gautier V."/>
            <person name="Ament-Velasquez S.L."/>
            <person name="Kruys A."/>
            <person name="Hutchinson M.I."/>
            <person name="Powell A.J."/>
            <person name="Barry K."/>
            <person name="Miller A.N."/>
            <person name="Grigoriev I.V."/>
            <person name="Debuchy R."/>
            <person name="Gladieux P."/>
            <person name="Hiltunen Thoren M."/>
            <person name="Johannesson H."/>
        </authorList>
    </citation>
    <scope>NUCLEOTIDE SEQUENCE [LARGE SCALE GENOMIC DNA]</scope>
    <source>
        <strain evidence="4">CBS 284.82</strain>
    </source>
</reference>
<dbReference type="InterPro" id="IPR018838">
    <property type="entry name" value="ZGRF1-like_N"/>
</dbReference>
<name>A0AAN6SRQ0_9PEZI</name>
<dbReference type="PANTHER" id="PTHR28535">
    <property type="entry name" value="ZINC FINGER GRF-TYPE CONTAINING 1"/>
    <property type="match status" value="1"/>
</dbReference>
<evidence type="ECO:0000256" key="1">
    <source>
        <dbReference type="SAM" id="MobiDB-lite"/>
    </source>
</evidence>
<dbReference type="GO" id="GO:0035861">
    <property type="term" value="C:site of double-strand break"/>
    <property type="evidence" value="ECO:0007669"/>
    <property type="project" value="TreeGrafter"/>
</dbReference>
<dbReference type="Proteomes" id="UP001303115">
    <property type="component" value="Unassembled WGS sequence"/>
</dbReference>
<feature type="compositionally biased region" description="Polar residues" evidence="1">
    <location>
        <begin position="772"/>
        <end position="782"/>
    </location>
</feature>
<accession>A0AAN6SRQ0</accession>
<feature type="region of interest" description="Disordered" evidence="1">
    <location>
        <begin position="1"/>
        <end position="21"/>
    </location>
</feature>
<feature type="region of interest" description="Disordered" evidence="1">
    <location>
        <begin position="126"/>
        <end position="149"/>
    </location>
</feature>
<gene>
    <name evidence="3" type="ORF">C8A01DRAFT_16465</name>
</gene>
<feature type="compositionally biased region" description="Polar residues" evidence="1">
    <location>
        <begin position="807"/>
        <end position="818"/>
    </location>
</feature>
<feature type="compositionally biased region" description="Polar residues" evidence="1">
    <location>
        <begin position="241"/>
        <end position="251"/>
    </location>
</feature>
<organism evidence="3 4">
    <name type="scientific">Parachaetomium inaequale</name>
    <dbReference type="NCBI Taxonomy" id="2588326"/>
    <lineage>
        <taxon>Eukaryota</taxon>
        <taxon>Fungi</taxon>
        <taxon>Dikarya</taxon>
        <taxon>Ascomycota</taxon>
        <taxon>Pezizomycotina</taxon>
        <taxon>Sordariomycetes</taxon>
        <taxon>Sordariomycetidae</taxon>
        <taxon>Sordariales</taxon>
        <taxon>Chaetomiaceae</taxon>
        <taxon>Parachaetomium</taxon>
    </lineage>
</organism>
<feature type="domain" description="5'-3' DNA helicase ZGRF1-like N-terminal" evidence="2">
    <location>
        <begin position="26"/>
        <end position="107"/>
    </location>
</feature>
<feature type="region of interest" description="Disordered" evidence="1">
    <location>
        <begin position="976"/>
        <end position="1024"/>
    </location>
</feature>
<sequence length="1024" mass="110412">MPSMIPSRPASTGASDPSGGGRSAPVLEFICLFTHDLRRKQKRWEDGRLKYHTFNKRVMVYDERGHSVGDMHWQREEEFGEGEEVQLERGGVIVQVMECVGRQEQDLSELLDKRVKEREQRQAWVAMRSSAAAASPNTPVTGTRPQDHFQTRHRPLNHLLGTPTGHHGRAVVPIESPFELRQKANDSPNDHTDSRPPKRRKRETTPPSKMGYAQSLFGATLSLSAVPVSSAPPRGPVYLTYRQQSEPSSPQEEVRQNVARVREDRNLSGRTGLHASSSRANNGAPPSRTPLEANRGVVHEDQESLETTSTALGRPCPGNAIPGRRMSVPQPENSGNRPSISLSNGKPPAAAVRPALNPSRPEREATTPFPKRTPVINQVEAVSNAQTTDVPELGVSRSQAIVLDEDPGPDPGVGHEVFERQKEANSAAPQRGALNRAKKPPKRKKSAQAALEPLVVESRTTAKQPEHAEGPPWEERTELRLKPRQKRGLLLLSEKRNRPKKPKGQGTLPDEPSPIGRSSEQDTTRPAAEPNLADGLGTAGAFSSIRQDNPFASSPVAPRNLTPEPELRSLQSNGHQDAWRGDEAEVENMHATTRTAGTASREHTTKLADVRESPKPADNNINMGDETILPPSPRGRGGGSRSKRSAQAEKETSEPPSLGLEEPSEDLDPEHAMSRPSRQTRKTKDLDDEASTRPKKKARRANSDDSAGEELPQAPPRPRLARLSKKSVRSREVFGFVPSSPPVGNLANTVQPVLSAGVVNEAQLPVGEPQSALPSATLSEATPSALRRRNSLSVARTGGRVIEESTVEQPATSTTLQSDPPMRRTLVRDAATLSSSGSGKDKDTAAKVSLPGPETIAAPEKETAPTTTRSSSANQKGAPAVDSTALPSQLPGDLLSLPEQPRQPMNDAPDIETDSGVTDGPNKHVPDASAAGPTRPRIVNPATRGRKAALKSDAAGQVPQPVVPVEPVPAARVGMRQPAVVSRPDPAASERPKRTMRFPGFASAKGGGPWSREAHDLLESARPS</sequence>
<dbReference type="GO" id="GO:0006302">
    <property type="term" value="P:double-strand break repair"/>
    <property type="evidence" value="ECO:0007669"/>
    <property type="project" value="TreeGrafter"/>
</dbReference>
<protein>
    <recommendedName>
        <fullName evidence="2">5'-3' DNA helicase ZGRF1-like N-terminal domain-containing protein</fullName>
    </recommendedName>
</protein>
<evidence type="ECO:0000259" key="2">
    <source>
        <dbReference type="Pfam" id="PF10382"/>
    </source>
</evidence>
<feature type="compositionally biased region" description="Basic residues" evidence="1">
    <location>
        <begin position="436"/>
        <end position="446"/>
    </location>
</feature>
<feature type="compositionally biased region" description="Basic and acidic residues" evidence="1">
    <location>
        <begin position="600"/>
        <end position="615"/>
    </location>
</feature>
<keyword evidence="4" id="KW-1185">Reference proteome</keyword>
<feature type="compositionally biased region" description="Basic residues" evidence="1">
    <location>
        <begin position="719"/>
        <end position="728"/>
    </location>
</feature>
<feature type="region of interest" description="Disordered" evidence="1">
    <location>
        <begin position="180"/>
        <end position="212"/>
    </location>
</feature>
<feature type="compositionally biased region" description="Basic and acidic residues" evidence="1">
    <location>
        <begin position="180"/>
        <end position="196"/>
    </location>
</feature>
<feature type="compositionally biased region" description="Polar residues" evidence="1">
    <location>
        <begin position="380"/>
        <end position="389"/>
    </location>
</feature>
<feature type="region of interest" description="Disordered" evidence="1">
    <location>
        <begin position="237"/>
        <end position="730"/>
    </location>
</feature>
<feature type="compositionally biased region" description="Basic and acidic residues" evidence="1">
    <location>
        <begin position="1012"/>
        <end position="1024"/>
    </location>
</feature>
<dbReference type="InterPro" id="IPR052800">
    <property type="entry name" value="DNA_Repair_Helicase_ZGRF1"/>
</dbReference>
<dbReference type="AlphaFoldDB" id="A0AAN6SRQ0"/>
<comment type="caution">
    <text evidence="3">The sequence shown here is derived from an EMBL/GenBank/DDBJ whole genome shotgun (WGS) entry which is preliminary data.</text>
</comment>
<evidence type="ECO:0000313" key="4">
    <source>
        <dbReference type="Proteomes" id="UP001303115"/>
    </source>
</evidence>